<evidence type="ECO:0000256" key="5">
    <source>
        <dbReference type="ARBA" id="ARBA00022989"/>
    </source>
</evidence>
<feature type="domain" description="ABC transmembrane type-1" evidence="9">
    <location>
        <begin position="140"/>
        <end position="391"/>
    </location>
</feature>
<dbReference type="PANTHER" id="PTHR30193:SF37">
    <property type="entry name" value="INNER MEMBRANE ABC TRANSPORTER PERMEASE PROTEIN YCJO"/>
    <property type="match status" value="1"/>
</dbReference>
<dbReference type="PANTHER" id="PTHR30193">
    <property type="entry name" value="ABC TRANSPORTER PERMEASE PROTEIN"/>
    <property type="match status" value="1"/>
</dbReference>
<organism evidence="10 11">
    <name type="scientific">Streptomyces europaeiscabiei</name>
    <dbReference type="NCBI Taxonomy" id="146819"/>
    <lineage>
        <taxon>Bacteria</taxon>
        <taxon>Bacillati</taxon>
        <taxon>Actinomycetota</taxon>
        <taxon>Actinomycetes</taxon>
        <taxon>Kitasatosporales</taxon>
        <taxon>Streptomycetaceae</taxon>
        <taxon>Streptomyces</taxon>
    </lineage>
</organism>
<proteinExistence type="inferred from homology"/>
<sequence>MSEPNPGPAQGPGGGPVRARREGTTKADAPSSVPRGRRKGTGPDATTAGGRAGGGRRTRAPRGGIRGREGLAGWLFVSPVVVVLGLFLVVPIVMALWVSLSDWNGQGSPFSSGVDFVGGQNYAPLVTEPGLAQSDFMMSLRNNAYYVVFVVPLQTALALGLALLVNGRRLKGKGFFRTAYYFPSVTSSVAISVVFLFVFSSSGVVNSLLAKIGVDGPAWFADPRGIIHLALGALGVNTDSPPSALADTTVGGMSLWEWFSGPSVAMTAIITLVVWTTAGTFMLMFLAALQDIPLEVEEAAEIDGTGRWQRFRHVTLPMLKPTLFLVLTLGLIGTWQVFDQIYVMTRGEPAKTTMTPAFLSYQSSFINNEWGQGSAIAFILFAIIVAMTLLQRFVLRDKDEARAKAATRRAARAARSGSGPTTGVAG</sequence>
<keyword evidence="4 7" id="KW-0812">Transmembrane</keyword>
<gene>
    <name evidence="10" type="ORF">PV367_13490</name>
</gene>
<evidence type="ECO:0000313" key="11">
    <source>
        <dbReference type="Proteomes" id="UP001273589"/>
    </source>
</evidence>
<evidence type="ECO:0000256" key="6">
    <source>
        <dbReference type="ARBA" id="ARBA00023136"/>
    </source>
</evidence>
<evidence type="ECO:0000256" key="4">
    <source>
        <dbReference type="ARBA" id="ARBA00022692"/>
    </source>
</evidence>
<dbReference type="AlphaFoldDB" id="A0AAJ2ULI5"/>
<reference evidence="10" key="1">
    <citation type="journal article" date="2023" name="Microb. Genom.">
        <title>Mesoterricola silvestris gen. nov., sp. nov., Mesoterricola sediminis sp. nov., Geothrix oryzae sp. nov., Geothrix edaphica sp. nov., Geothrix rubra sp. nov., and Geothrix limicola sp. nov., six novel members of Acidobacteriota isolated from soils.</title>
        <authorList>
            <person name="Weisberg A.J."/>
            <person name="Pearce E."/>
            <person name="Kramer C.G."/>
            <person name="Chang J.H."/>
            <person name="Clarke C.R."/>
        </authorList>
    </citation>
    <scope>NUCLEOTIDE SEQUENCE</scope>
    <source>
        <strain evidence="10">ND06-05F</strain>
    </source>
</reference>
<dbReference type="InterPro" id="IPR051393">
    <property type="entry name" value="ABC_transporter_permease"/>
</dbReference>
<dbReference type="GO" id="GO:0055085">
    <property type="term" value="P:transmembrane transport"/>
    <property type="evidence" value="ECO:0007669"/>
    <property type="project" value="InterPro"/>
</dbReference>
<evidence type="ECO:0000256" key="1">
    <source>
        <dbReference type="ARBA" id="ARBA00004651"/>
    </source>
</evidence>
<feature type="transmembrane region" description="Helical" evidence="7">
    <location>
        <begin position="144"/>
        <end position="166"/>
    </location>
</feature>
<dbReference type="Proteomes" id="UP001273589">
    <property type="component" value="Unassembled WGS sequence"/>
</dbReference>
<dbReference type="RefSeq" id="WP_079024020.1">
    <property type="nucleotide sequence ID" value="NZ_JARAWN010000063.1"/>
</dbReference>
<comment type="caution">
    <text evidence="10">The sequence shown here is derived from an EMBL/GenBank/DDBJ whole genome shotgun (WGS) entry which is preliminary data.</text>
</comment>
<dbReference type="CDD" id="cd06261">
    <property type="entry name" value="TM_PBP2"/>
    <property type="match status" value="1"/>
</dbReference>
<dbReference type="PROSITE" id="PS50928">
    <property type="entry name" value="ABC_TM1"/>
    <property type="match status" value="1"/>
</dbReference>
<keyword evidence="2 7" id="KW-0813">Transport</keyword>
<keyword evidence="5 7" id="KW-1133">Transmembrane helix</keyword>
<comment type="similarity">
    <text evidence="7">Belongs to the binding-protein-dependent transport system permease family.</text>
</comment>
<feature type="transmembrane region" description="Helical" evidence="7">
    <location>
        <begin position="178"/>
        <end position="199"/>
    </location>
</feature>
<dbReference type="InterPro" id="IPR000515">
    <property type="entry name" value="MetI-like"/>
</dbReference>
<comment type="subcellular location">
    <subcellularLocation>
        <location evidence="1 7">Cell membrane</location>
        <topology evidence="1 7">Multi-pass membrane protein</topology>
    </subcellularLocation>
</comment>
<dbReference type="InterPro" id="IPR035906">
    <property type="entry name" value="MetI-like_sf"/>
</dbReference>
<feature type="region of interest" description="Disordered" evidence="8">
    <location>
        <begin position="1"/>
        <end position="64"/>
    </location>
</feature>
<name>A0AAJ2ULI5_9ACTN</name>
<keyword evidence="6 7" id="KW-0472">Membrane</keyword>
<keyword evidence="3" id="KW-1003">Cell membrane</keyword>
<dbReference type="GO" id="GO:0005886">
    <property type="term" value="C:plasma membrane"/>
    <property type="evidence" value="ECO:0007669"/>
    <property type="project" value="UniProtKB-SubCell"/>
</dbReference>
<evidence type="ECO:0000256" key="3">
    <source>
        <dbReference type="ARBA" id="ARBA00022475"/>
    </source>
</evidence>
<evidence type="ECO:0000313" key="10">
    <source>
        <dbReference type="EMBL" id="MDX3130781.1"/>
    </source>
</evidence>
<dbReference type="EMBL" id="JARAWN010000063">
    <property type="protein sequence ID" value="MDX3130781.1"/>
    <property type="molecule type" value="Genomic_DNA"/>
</dbReference>
<dbReference type="SUPFAM" id="SSF161098">
    <property type="entry name" value="MetI-like"/>
    <property type="match status" value="1"/>
</dbReference>
<evidence type="ECO:0000256" key="2">
    <source>
        <dbReference type="ARBA" id="ARBA00022448"/>
    </source>
</evidence>
<dbReference type="Pfam" id="PF00528">
    <property type="entry name" value="BPD_transp_1"/>
    <property type="match status" value="1"/>
</dbReference>
<feature type="region of interest" description="Disordered" evidence="8">
    <location>
        <begin position="406"/>
        <end position="426"/>
    </location>
</feature>
<protein>
    <submittedName>
        <fullName evidence="10">Sugar ABC transporter permease</fullName>
    </submittedName>
</protein>
<feature type="transmembrane region" description="Helical" evidence="7">
    <location>
        <begin position="375"/>
        <end position="395"/>
    </location>
</feature>
<feature type="transmembrane region" description="Helical" evidence="7">
    <location>
        <begin position="71"/>
        <end position="98"/>
    </location>
</feature>
<accession>A0AAJ2ULI5</accession>
<evidence type="ECO:0000256" key="8">
    <source>
        <dbReference type="SAM" id="MobiDB-lite"/>
    </source>
</evidence>
<feature type="transmembrane region" description="Helical" evidence="7">
    <location>
        <begin position="318"/>
        <end position="338"/>
    </location>
</feature>
<feature type="transmembrane region" description="Helical" evidence="7">
    <location>
        <begin position="264"/>
        <end position="289"/>
    </location>
</feature>
<evidence type="ECO:0000256" key="7">
    <source>
        <dbReference type="RuleBase" id="RU363032"/>
    </source>
</evidence>
<evidence type="ECO:0000259" key="9">
    <source>
        <dbReference type="PROSITE" id="PS50928"/>
    </source>
</evidence>
<dbReference type="Gene3D" id="1.10.3720.10">
    <property type="entry name" value="MetI-like"/>
    <property type="match status" value="1"/>
</dbReference>